<feature type="compositionally biased region" description="Basic and acidic residues" evidence="8">
    <location>
        <begin position="185"/>
        <end position="200"/>
    </location>
</feature>
<dbReference type="Proteomes" id="UP000747542">
    <property type="component" value="Unassembled WGS sequence"/>
</dbReference>
<keyword evidence="3 7" id="KW-0175">Coiled coil</keyword>
<feature type="coiled-coil region" evidence="7">
    <location>
        <begin position="442"/>
        <end position="491"/>
    </location>
</feature>
<gene>
    <name evidence="11" type="primary">Noc3l-L</name>
    <name evidence="11" type="ORF">Hamer_G001982</name>
</gene>
<dbReference type="GO" id="GO:0003682">
    <property type="term" value="F:chromatin binding"/>
    <property type="evidence" value="ECO:0007669"/>
    <property type="project" value="TreeGrafter"/>
</dbReference>
<evidence type="ECO:0000256" key="4">
    <source>
        <dbReference type="ARBA" id="ARBA00023242"/>
    </source>
</evidence>
<reference evidence="11" key="1">
    <citation type="journal article" date="2021" name="Sci. Adv.">
        <title>The American lobster genome reveals insights on longevity, neural, and immune adaptations.</title>
        <authorList>
            <person name="Polinski J.M."/>
            <person name="Zimin A.V."/>
            <person name="Clark K.F."/>
            <person name="Kohn A.B."/>
            <person name="Sadowski N."/>
            <person name="Timp W."/>
            <person name="Ptitsyn A."/>
            <person name="Khanna P."/>
            <person name="Romanova D.Y."/>
            <person name="Williams P."/>
            <person name="Greenwood S.J."/>
            <person name="Moroz L.L."/>
            <person name="Walt D.R."/>
            <person name="Bodnar A.G."/>
        </authorList>
    </citation>
    <scope>NUCLEOTIDE SEQUENCE</scope>
    <source>
        <strain evidence="11">GMGI-L3</strain>
    </source>
</reference>
<evidence type="ECO:0000259" key="9">
    <source>
        <dbReference type="Pfam" id="PF03914"/>
    </source>
</evidence>
<dbReference type="InterPro" id="IPR016024">
    <property type="entry name" value="ARM-type_fold"/>
</dbReference>
<evidence type="ECO:0000256" key="5">
    <source>
        <dbReference type="ARBA" id="ARBA00032701"/>
    </source>
</evidence>
<keyword evidence="12" id="KW-1185">Reference proteome</keyword>
<comment type="caution">
    <text evidence="11">The sequence shown here is derived from an EMBL/GenBank/DDBJ whole genome shotgun (WGS) entry which is preliminary data.</text>
</comment>
<comment type="similarity">
    <text evidence="2">Belongs to the CBF/MAK21 family.</text>
</comment>
<sequence length="871" mass="99998">MAKRVSRLKNKGKKKGLSAAKISNIQKYKQAKKGILTPAQKKKKDEDKKARKHEAFCKIQKDRKKFRELQAIYATDEEAYPLTAEITGEEMMNMMDPDDLTYLIETEGKKKKYQDLLAAEEAKEAATIAHENEDRSFDKNPLASNMRSLLPIKTDQGIIPRYMEIKEETEEGDEDDQQPPPPTDEELKKQQTKDERDKKKSTLEFLLERHRKLELMKVKIGCLSASFIEEPQERISALSSILHCMKGLDPDIAITIKKYAALSLLEVFHYIIPSYSIHHNDTDQKLKKETRRLYFYENQMLSAYQAYLKSLEEMLLKEERKKRKNPALKQMAMVALKCLGELLMKHSHFNYTGNLIQALVPYLNHSDDDFFSQATSYFTRLFKDDREGRISLEVVQRIDQFVRRRTFRVQPQVLRVLLGLRIKNVQSLDAELEAELTAKRKLTHKEKLLKKLTEKNKQKKSNKEAKRYRKKRKLEEQVKEIKKEKSKKVRNTYHTSIIQLVFGLFIHVLKRRPNQKLMGIVLEGLAKFAHLINIEFFADLLNCMSEIMAEGTLKFRESLHCIQVVCTILSGQGEVLTLDPHRFYKYLYVNMFNLSLGLNHNDILSAVESLKQMLVERRKRVSAVRVQAFAKRLATLSLTLLHSGTIASLATLRSIILHHPSTEALLETDTEGTSGLFSAEIEEPEHSNAAASCFWELHYLTVSLEEPTLPQNCPADVDPHIARGPSPRPADELFGMYDPSEMRFNPTIPNPSQHLSGKVNKTKKLTKRHKGEQWMTHYMTQETQDLLTVGLLSEDPVTVNGSLSNNINGHSEENDQSSMAKSPSITNLTTANFFTGMFSNMDVEKIPSQIMTESQYGEDFTLSLLKVASKT</sequence>
<comment type="subcellular location">
    <subcellularLocation>
        <location evidence="1">Nucleus</location>
        <location evidence="1">Nucleolus</location>
    </subcellularLocation>
</comment>
<feature type="compositionally biased region" description="Acidic residues" evidence="8">
    <location>
        <begin position="168"/>
        <end position="177"/>
    </location>
</feature>
<dbReference type="PANTHER" id="PTHR14428:SF5">
    <property type="entry name" value="NUCLEOLAR COMPLEX PROTEIN 3 HOMOLOG"/>
    <property type="match status" value="1"/>
</dbReference>
<feature type="region of interest" description="Disordered" evidence="8">
    <location>
        <begin position="31"/>
        <end position="53"/>
    </location>
</feature>
<evidence type="ECO:0000256" key="3">
    <source>
        <dbReference type="ARBA" id="ARBA00023054"/>
    </source>
</evidence>
<dbReference type="InterPro" id="IPR005612">
    <property type="entry name" value="CCAAT-binding_factor"/>
</dbReference>
<dbReference type="SUPFAM" id="SSF48371">
    <property type="entry name" value="ARM repeat"/>
    <property type="match status" value="1"/>
</dbReference>
<evidence type="ECO:0000313" key="11">
    <source>
        <dbReference type="EMBL" id="KAG7162951.1"/>
    </source>
</evidence>
<evidence type="ECO:0000313" key="12">
    <source>
        <dbReference type="Proteomes" id="UP000747542"/>
    </source>
</evidence>
<dbReference type="PANTHER" id="PTHR14428">
    <property type="entry name" value="NUCLEOLAR COMPLEX PROTEIN 3"/>
    <property type="match status" value="1"/>
</dbReference>
<evidence type="ECO:0000256" key="1">
    <source>
        <dbReference type="ARBA" id="ARBA00004604"/>
    </source>
</evidence>
<keyword evidence="4" id="KW-0539">Nucleus</keyword>
<feature type="compositionally biased region" description="Basic and acidic residues" evidence="8">
    <location>
        <begin position="43"/>
        <end position="53"/>
    </location>
</feature>
<dbReference type="EMBL" id="JAHLQT010026502">
    <property type="protein sequence ID" value="KAG7162951.1"/>
    <property type="molecule type" value="Genomic_DNA"/>
</dbReference>
<proteinExistence type="inferred from homology"/>
<accession>A0A8J5MTJ5</accession>
<evidence type="ECO:0000259" key="10">
    <source>
        <dbReference type="Pfam" id="PF07540"/>
    </source>
</evidence>
<feature type="domain" description="Nucleolar complex-associated protein 3 N-terminal" evidence="10">
    <location>
        <begin position="217"/>
        <end position="307"/>
    </location>
</feature>
<feature type="domain" description="CCAAT-binding factor" evidence="9">
    <location>
        <begin position="558"/>
        <end position="701"/>
    </location>
</feature>
<protein>
    <recommendedName>
        <fullName evidence="6">NOC3-like protein</fullName>
    </recommendedName>
    <alternativeName>
        <fullName evidence="5">Nucleolar complex-associated protein 3-like protein</fullName>
    </alternativeName>
</protein>
<evidence type="ECO:0000256" key="2">
    <source>
        <dbReference type="ARBA" id="ARBA00007797"/>
    </source>
</evidence>
<dbReference type="Pfam" id="PF03914">
    <property type="entry name" value="CBF"/>
    <property type="match status" value="1"/>
</dbReference>
<dbReference type="InterPro" id="IPR016903">
    <property type="entry name" value="Nucleolar_cplx-assoc_3"/>
</dbReference>
<dbReference type="Pfam" id="PF07540">
    <property type="entry name" value="NOC3p"/>
    <property type="match status" value="1"/>
</dbReference>
<dbReference type="GO" id="GO:0005730">
    <property type="term" value="C:nucleolus"/>
    <property type="evidence" value="ECO:0007669"/>
    <property type="project" value="UniProtKB-SubCell"/>
</dbReference>
<organism evidence="11 12">
    <name type="scientific">Homarus americanus</name>
    <name type="common">American lobster</name>
    <dbReference type="NCBI Taxonomy" id="6706"/>
    <lineage>
        <taxon>Eukaryota</taxon>
        <taxon>Metazoa</taxon>
        <taxon>Ecdysozoa</taxon>
        <taxon>Arthropoda</taxon>
        <taxon>Crustacea</taxon>
        <taxon>Multicrustacea</taxon>
        <taxon>Malacostraca</taxon>
        <taxon>Eumalacostraca</taxon>
        <taxon>Eucarida</taxon>
        <taxon>Decapoda</taxon>
        <taxon>Pleocyemata</taxon>
        <taxon>Astacidea</taxon>
        <taxon>Nephropoidea</taxon>
        <taxon>Nephropidae</taxon>
        <taxon>Homarus</taxon>
    </lineage>
</organism>
<evidence type="ECO:0000256" key="8">
    <source>
        <dbReference type="SAM" id="MobiDB-lite"/>
    </source>
</evidence>
<dbReference type="AlphaFoldDB" id="A0A8J5MTJ5"/>
<name>A0A8J5MTJ5_HOMAM</name>
<dbReference type="GO" id="GO:0006270">
    <property type="term" value="P:DNA replication initiation"/>
    <property type="evidence" value="ECO:0007669"/>
    <property type="project" value="TreeGrafter"/>
</dbReference>
<evidence type="ECO:0000256" key="7">
    <source>
        <dbReference type="SAM" id="Coils"/>
    </source>
</evidence>
<feature type="region of interest" description="Disordered" evidence="8">
    <location>
        <begin position="168"/>
        <end position="200"/>
    </location>
</feature>
<dbReference type="InterPro" id="IPR011501">
    <property type="entry name" value="Noc3_N"/>
</dbReference>
<evidence type="ECO:0000256" key="6">
    <source>
        <dbReference type="ARBA" id="ARBA00032937"/>
    </source>
</evidence>